<evidence type="ECO:0000256" key="3">
    <source>
        <dbReference type="ARBA" id="ARBA00022737"/>
    </source>
</evidence>
<sequence length="102" mass="11726">HKLTHLRDNVDIKKPFKCDICGDGFARRQGLERHELSHLADDDPRKKVECDICGKILSRADILAVHKKTHLNDDDPEHAKVKRPFQCEIWGIHLRSANNLKG</sequence>
<keyword evidence="2" id="KW-0479">Metal-binding</keyword>
<evidence type="ECO:0000259" key="8">
    <source>
        <dbReference type="PROSITE" id="PS50157"/>
    </source>
</evidence>
<dbReference type="GO" id="GO:0000981">
    <property type="term" value="F:DNA-binding transcription factor activity, RNA polymerase II-specific"/>
    <property type="evidence" value="ECO:0007669"/>
    <property type="project" value="TreeGrafter"/>
</dbReference>
<dbReference type="Gene3D" id="3.30.160.60">
    <property type="entry name" value="Classic Zinc Finger"/>
    <property type="match status" value="2"/>
</dbReference>
<feature type="domain" description="C2H2-type" evidence="8">
    <location>
        <begin position="48"/>
        <end position="75"/>
    </location>
</feature>
<gene>
    <name evidence="9" type="ORF">PENTCL1PPCAC_26071</name>
</gene>
<proteinExistence type="predicted"/>
<dbReference type="Proteomes" id="UP001432027">
    <property type="component" value="Unassembled WGS sequence"/>
</dbReference>
<dbReference type="PANTHER" id="PTHR24394:SF29">
    <property type="entry name" value="MYONEURIN"/>
    <property type="match status" value="1"/>
</dbReference>
<keyword evidence="10" id="KW-1185">Reference proteome</keyword>
<evidence type="ECO:0000313" key="9">
    <source>
        <dbReference type="EMBL" id="GMT03897.1"/>
    </source>
</evidence>
<dbReference type="PROSITE" id="PS50157">
    <property type="entry name" value="ZINC_FINGER_C2H2_2"/>
    <property type="match status" value="2"/>
</dbReference>
<dbReference type="GO" id="GO:0005634">
    <property type="term" value="C:nucleus"/>
    <property type="evidence" value="ECO:0007669"/>
    <property type="project" value="UniProtKB-SubCell"/>
</dbReference>
<dbReference type="InterPro" id="IPR036236">
    <property type="entry name" value="Znf_C2H2_sf"/>
</dbReference>
<evidence type="ECO:0000256" key="4">
    <source>
        <dbReference type="ARBA" id="ARBA00022771"/>
    </source>
</evidence>
<protein>
    <recommendedName>
        <fullName evidence="8">C2H2-type domain-containing protein</fullName>
    </recommendedName>
</protein>
<keyword evidence="3" id="KW-0677">Repeat</keyword>
<dbReference type="EMBL" id="BTSX01000006">
    <property type="protein sequence ID" value="GMT03897.1"/>
    <property type="molecule type" value="Genomic_DNA"/>
</dbReference>
<feature type="non-terminal residue" evidence="9">
    <location>
        <position position="102"/>
    </location>
</feature>
<dbReference type="SUPFAM" id="SSF57667">
    <property type="entry name" value="beta-beta-alpha zinc fingers"/>
    <property type="match status" value="1"/>
</dbReference>
<dbReference type="Pfam" id="PF00096">
    <property type="entry name" value="zf-C2H2"/>
    <property type="match status" value="1"/>
</dbReference>
<reference evidence="9" key="1">
    <citation type="submission" date="2023-10" db="EMBL/GenBank/DDBJ databases">
        <title>Genome assembly of Pristionchus species.</title>
        <authorList>
            <person name="Yoshida K."/>
            <person name="Sommer R.J."/>
        </authorList>
    </citation>
    <scope>NUCLEOTIDE SEQUENCE</scope>
    <source>
        <strain evidence="9">RS0144</strain>
    </source>
</reference>
<dbReference type="AlphaFoldDB" id="A0AAV5UC07"/>
<comment type="caution">
    <text evidence="9">The sequence shown here is derived from an EMBL/GenBank/DDBJ whole genome shotgun (WGS) entry which is preliminary data.</text>
</comment>
<dbReference type="FunFam" id="3.30.160.60:FF:000100">
    <property type="entry name" value="Zinc finger 45-like"/>
    <property type="match status" value="1"/>
</dbReference>
<evidence type="ECO:0000313" key="10">
    <source>
        <dbReference type="Proteomes" id="UP001432027"/>
    </source>
</evidence>
<feature type="domain" description="C2H2-type" evidence="8">
    <location>
        <begin position="16"/>
        <end position="43"/>
    </location>
</feature>
<dbReference type="InterPro" id="IPR013087">
    <property type="entry name" value="Znf_C2H2_type"/>
</dbReference>
<accession>A0AAV5UC07</accession>
<evidence type="ECO:0000256" key="1">
    <source>
        <dbReference type="ARBA" id="ARBA00004123"/>
    </source>
</evidence>
<keyword evidence="5" id="KW-0862">Zinc</keyword>
<comment type="subcellular location">
    <subcellularLocation>
        <location evidence="1">Nucleus</location>
    </subcellularLocation>
</comment>
<evidence type="ECO:0000256" key="6">
    <source>
        <dbReference type="ARBA" id="ARBA00023242"/>
    </source>
</evidence>
<dbReference type="PANTHER" id="PTHR24394">
    <property type="entry name" value="ZINC FINGER PROTEIN"/>
    <property type="match status" value="1"/>
</dbReference>
<dbReference type="SMART" id="SM00355">
    <property type="entry name" value="ZnF_C2H2"/>
    <property type="match status" value="2"/>
</dbReference>
<dbReference type="Pfam" id="PF13894">
    <property type="entry name" value="zf-C2H2_4"/>
    <property type="match status" value="1"/>
</dbReference>
<organism evidence="9 10">
    <name type="scientific">Pristionchus entomophagus</name>
    <dbReference type="NCBI Taxonomy" id="358040"/>
    <lineage>
        <taxon>Eukaryota</taxon>
        <taxon>Metazoa</taxon>
        <taxon>Ecdysozoa</taxon>
        <taxon>Nematoda</taxon>
        <taxon>Chromadorea</taxon>
        <taxon>Rhabditida</taxon>
        <taxon>Rhabditina</taxon>
        <taxon>Diplogasteromorpha</taxon>
        <taxon>Diplogasteroidea</taxon>
        <taxon>Neodiplogasteridae</taxon>
        <taxon>Pristionchus</taxon>
    </lineage>
</organism>
<evidence type="ECO:0000256" key="2">
    <source>
        <dbReference type="ARBA" id="ARBA00022723"/>
    </source>
</evidence>
<dbReference type="PROSITE" id="PS00028">
    <property type="entry name" value="ZINC_FINGER_C2H2_1"/>
    <property type="match status" value="2"/>
</dbReference>
<evidence type="ECO:0000256" key="7">
    <source>
        <dbReference type="PROSITE-ProRule" id="PRU00042"/>
    </source>
</evidence>
<keyword evidence="4 7" id="KW-0863">Zinc-finger</keyword>
<name>A0AAV5UC07_9BILA</name>
<dbReference type="GO" id="GO:0008270">
    <property type="term" value="F:zinc ion binding"/>
    <property type="evidence" value="ECO:0007669"/>
    <property type="project" value="UniProtKB-KW"/>
</dbReference>
<evidence type="ECO:0000256" key="5">
    <source>
        <dbReference type="ARBA" id="ARBA00022833"/>
    </source>
</evidence>
<keyword evidence="6" id="KW-0539">Nucleus</keyword>
<feature type="non-terminal residue" evidence="9">
    <location>
        <position position="1"/>
    </location>
</feature>